<protein>
    <submittedName>
        <fullName evidence="2">Uncharacterized protein</fullName>
    </submittedName>
</protein>
<sequence length="248" mass="28548">MVNVLSPVAEEYYSWLAAKQERVRASNENLRSSRSSLRSTVASASQTRQAQLGPPAGRPWTTFQPDPEIRACQNDEDVPDYRRTHAQQTQRSLPREKKVSFKTEDSGLLSHYTQQYRGLRGAPAMSGRPADHLQCSTCPFASSTEYRAEYRGLQGDVTTNMRLRATTECLDRHRDWLKPLTPKCGREYVRLQGKMDFSTSYGREYKAPENGERRFTIQPRDQIKMPRGAFLGTTSYNTDYQHRRTRWG</sequence>
<evidence type="ECO:0000313" key="3">
    <source>
        <dbReference type="Proteomes" id="UP001221898"/>
    </source>
</evidence>
<evidence type="ECO:0000256" key="1">
    <source>
        <dbReference type="SAM" id="MobiDB-lite"/>
    </source>
</evidence>
<feature type="region of interest" description="Disordered" evidence="1">
    <location>
        <begin position="27"/>
        <end position="100"/>
    </location>
</feature>
<dbReference type="AlphaFoldDB" id="A0AAD7SK66"/>
<gene>
    <name evidence="2" type="ORF">AAFF_G00339200</name>
</gene>
<dbReference type="Proteomes" id="UP001221898">
    <property type="component" value="Unassembled WGS sequence"/>
</dbReference>
<accession>A0AAD7SK66</accession>
<reference evidence="2" key="1">
    <citation type="journal article" date="2023" name="Science">
        <title>Genome structures resolve the early diversification of teleost fishes.</title>
        <authorList>
            <person name="Parey E."/>
            <person name="Louis A."/>
            <person name="Montfort J."/>
            <person name="Bouchez O."/>
            <person name="Roques C."/>
            <person name="Iampietro C."/>
            <person name="Lluch J."/>
            <person name="Castinel A."/>
            <person name="Donnadieu C."/>
            <person name="Desvignes T."/>
            <person name="Floi Bucao C."/>
            <person name="Jouanno E."/>
            <person name="Wen M."/>
            <person name="Mejri S."/>
            <person name="Dirks R."/>
            <person name="Jansen H."/>
            <person name="Henkel C."/>
            <person name="Chen W.J."/>
            <person name="Zahm M."/>
            <person name="Cabau C."/>
            <person name="Klopp C."/>
            <person name="Thompson A.W."/>
            <person name="Robinson-Rechavi M."/>
            <person name="Braasch I."/>
            <person name="Lecointre G."/>
            <person name="Bobe J."/>
            <person name="Postlethwait J.H."/>
            <person name="Berthelot C."/>
            <person name="Roest Crollius H."/>
            <person name="Guiguen Y."/>
        </authorList>
    </citation>
    <scope>NUCLEOTIDE SEQUENCE</scope>
    <source>
        <strain evidence="2">NC1722</strain>
    </source>
</reference>
<name>A0AAD7SK66_9TELE</name>
<evidence type="ECO:0000313" key="2">
    <source>
        <dbReference type="EMBL" id="KAJ8404147.1"/>
    </source>
</evidence>
<comment type="caution">
    <text evidence="2">The sequence shown here is derived from an EMBL/GenBank/DDBJ whole genome shotgun (WGS) entry which is preliminary data.</text>
</comment>
<organism evidence="2 3">
    <name type="scientific">Aldrovandia affinis</name>
    <dbReference type="NCBI Taxonomy" id="143900"/>
    <lineage>
        <taxon>Eukaryota</taxon>
        <taxon>Metazoa</taxon>
        <taxon>Chordata</taxon>
        <taxon>Craniata</taxon>
        <taxon>Vertebrata</taxon>
        <taxon>Euteleostomi</taxon>
        <taxon>Actinopterygii</taxon>
        <taxon>Neopterygii</taxon>
        <taxon>Teleostei</taxon>
        <taxon>Notacanthiformes</taxon>
        <taxon>Halosauridae</taxon>
        <taxon>Aldrovandia</taxon>
    </lineage>
</organism>
<feature type="compositionally biased region" description="Low complexity" evidence="1">
    <location>
        <begin position="27"/>
        <end position="45"/>
    </location>
</feature>
<dbReference type="EMBL" id="JAINUG010000054">
    <property type="protein sequence ID" value="KAJ8404147.1"/>
    <property type="molecule type" value="Genomic_DNA"/>
</dbReference>
<proteinExistence type="predicted"/>
<keyword evidence="3" id="KW-1185">Reference proteome</keyword>